<dbReference type="RefSeq" id="WP_259137746.1">
    <property type="nucleotide sequence ID" value="NZ_JANUXX010000003.1"/>
</dbReference>
<evidence type="ECO:0000313" key="3">
    <source>
        <dbReference type="Proteomes" id="UP001206548"/>
    </source>
</evidence>
<dbReference type="Proteomes" id="UP001206548">
    <property type="component" value="Unassembled WGS sequence"/>
</dbReference>
<dbReference type="Pfam" id="PF00535">
    <property type="entry name" value="Glycos_transf_2"/>
    <property type="match status" value="1"/>
</dbReference>
<dbReference type="Gene3D" id="3.90.550.10">
    <property type="entry name" value="Spore Coat Polysaccharide Biosynthesis Protein SpsA, Chain A"/>
    <property type="match status" value="1"/>
</dbReference>
<name>A0ABT2F865_9STRE</name>
<gene>
    <name evidence="2" type="ORF">NXS10_03550</name>
</gene>
<reference evidence="2 3" key="1">
    <citation type="journal article" date="2023" name="Int. J. Syst. Evol. Microbiol.">
        <title>Streptococcus sciuri sp. nov., Staphylococcus marylandisciuri sp. nov. and Staphylococcus americanisciuri sp. nov., isolated from faeces of eastern grey squirrel (Sciurus carolinensis).</title>
        <authorList>
            <person name="Volokhov D.V."/>
            <person name="Zagorodnyaya T.A."/>
            <person name="Furtak V.A."/>
            <person name="Nattanmai G."/>
            <person name="Randall L."/>
            <person name="Jose S."/>
            <person name="Gao Y."/>
            <person name="Eisenberg T."/>
            <person name="Delmonte P."/>
            <person name="Blom J."/>
            <person name="Mitchell K.K."/>
        </authorList>
    </citation>
    <scope>NUCLEOTIDE SEQUENCE [LARGE SCALE GENOMIC DNA]</scope>
    <source>
        <strain evidence="2 3">SQ9-PEA</strain>
    </source>
</reference>
<accession>A0ABT2F865</accession>
<dbReference type="CDD" id="cd00761">
    <property type="entry name" value="Glyco_tranf_GTA_type"/>
    <property type="match status" value="1"/>
</dbReference>
<dbReference type="InterPro" id="IPR029044">
    <property type="entry name" value="Nucleotide-diphossugar_trans"/>
</dbReference>
<dbReference type="PANTHER" id="PTHR22916">
    <property type="entry name" value="GLYCOSYLTRANSFERASE"/>
    <property type="match status" value="1"/>
</dbReference>
<organism evidence="2 3">
    <name type="scientific">Streptococcus sciuri</name>
    <dbReference type="NCBI Taxonomy" id="2973939"/>
    <lineage>
        <taxon>Bacteria</taxon>
        <taxon>Bacillati</taxon>
        <taxon>Bacillota</taxon>
        <taxon>Bacilli</taxon>
        <taxon>Lactobacillales</taxon>
        <taxon>Streptococcaceae</taxon>
        <taxon>Streptococcus</taxon>
    </lineage>
</organism>
<dbReference type="EC" id="2.4.-.-" evidence="2"/>
<dbReference type="PANTHER" id="PTHR22916:SF3">
    <property type="entry name" value="UDP-GLCNAC:BETAGAL BETA-1,3-N-ACETYLGLUCOSAMINYLTRANSFERASE-LIKE PROTEIN 1"/>
    <property type="match status" value="1"/>
</dbReference>
<keyword evidence="2" id="KW-0808">Transferase</keyword>
<dbReference type="GO" id="GO:0016757">
    <property type="term" value="F:glycosyltransferase activity"/>
    <property type="evidence" value="ECO:0007669"/>
    <property type="project" value="UniProtKB-KW"/>
</dbReference>
<keyword evidence="2" id="KW-0328">Glycosyltransferase</keyword>
<dbReference type="SUPFAM" id="SSF53448">
    <property type="entry name" value="Nucleotide-diphospho-sugar transferases"/>
    <property type="match status" value="1"/>
</dbReference>
<dbReference type="EMBL" id="JANUXX010000003">
    <property type="protein sequence ID" value="MCS4488040.1"/>
    <property type="molecule type" value="Genomic_DNA"/>
</dbReference>
<proteinExistence type="predicted"/>
<evidence type="ECO:0000259" key="1">
    <source>
        <dbReference type="Pfam" id="PF00535"/>
    </source>
</evidence>
<dbReference type="InterPro" id="IPR001173">
    <property type="entry name" value="Glyco_trans_2-like"/>
</dbReference>
<keyword evidence="3" id="KW-1185">Reference proteome</keyword>
<comment type="caution">
    <text evidence="2">The sequence shown here is derived from an EMBL/GenBank/DDBJ whole genome shotgun (WGS) entry which is preliminary data.</text>
</comment>
<evidence type="ECO:0000313" key="2">
    <source>
        <dbReference type="EMBL" id="MCS4488040.1"/>
    </source>
</evidence>
<sequence length="260" mass="30457">MKKPVISIVIPVYNAQKYIAKCIDSILEQDFTDFELLLLNDGSTDDSLSILNHYARIDERVKVVDKTNEGAAKTRNKGIKQAKGTYITFIDSDDYVDSDYLRQLYTAISLENLDIVIAGFRRVDDEKVLSETVLGNTEWSKYMLMTPWGRLFRRDFLIDNCLHFIDYTMEDLYFNSVALSKTTKVKTISYVGYNYYLNPLSITSVDHKGIKEEIDILYILKSIHEKVNETDLYKFLYKKIYILPSLFRKIFFKRCLFERI</sequence>
<protein>
    <submittedName>
        <fullName evidence="2">Glycosyltransferase</fullName>
        <ecNumber evidence="2">2.4.-.-</ecNumber>
    </submittedName>
</protein>
<feature type="domain" description="Glycosyltransferase 2-like" evidence="1">
    <location>
        <begin position="7"/>
        <end position="136"/>
    </location>
</feature>